<evidence type="ECO:0000313" key="2">
    <source>
        <dbReference type="EMBL" id="KAE9095832.1"/>
    </source>
</evidence>
<feature type="compositionally biased region" description="Low complexity" evidence="1">
    <location>
        <begin position="35"/>
        <end position="51"/>
    </location>
</feature>
<protein>
    <submittedName>
        <fullName evidence="2">Uncharacterized protein</fullName>
    </submittedName>
</protein>
<feature type="region of interest" description="Disordered" evidence="1">
    <location>
        <begin position="14"/>
        <end position="51"/>
    </location>
</feature>
<comment type="caution">
    <text evidence="2">The sequence shown here is derived from an EMBL/GenBank/DDBJ whole genome shotgun (WGS) entry which is preliminary data.</text>
</comment>
<proteinExistence type="predicted"/>
<dbReference type="AlphaFoldDB" id="A0A6A3RKT1"/>
<sequence>LEWQTLPPRVCITRRQQNYRRRPRGSSHSTSARYAIASTTTAPASTGKPPK</sequence>
<feature type="non-terminal residue" evidence="2">
    <location>
        <position position="1"/>
    </location>
</feature>
<dbReference type="EMBL" id="QXGA01002544">
    <property type="protein sequence ID" value="KAE9095832.1"/>
    <property type="molecule type" value="Genomic_DNA"/>
</dbReference>
<evidence type="ECO:0000313" key="3">
    <source>
        <dbReference type="Proteomes" id="UP000440732"/>
    </source>
</evidence>
<name>A0A6A3RKT1_9STRA</name>
<evidence type="ECO:0000256" key="1">
    <source>
        <dbReference type="SAM" id="MobiDB-lite"/>
    </source>
</evidence>
<dbReference type="Proteomes" id="UP000440732">
    <property type="component" value="Unassembled WGS sequence"/>
</dbReference>
<reference evidence="2 3" key="1">
    <citation type="submission" date="2018-08" db="EMBL/GenBank/DDBJ databases">
        <title>Genomic investigation of the strawberry pathogen Phytophthora fragariae indicates pathogenicity is determined by transcriptional variation in three key races.</title>
        <authorList>
            <person name="Adams T.M."/>
            <person name="Armitage A.D."/>
            <person name="Sobczyk M.K."/>
            <person name="Bates H.J."/>
            <person name="Dunwell J.M."/>
            <person name="Nellist C.F."/>
            <person name="Harrison R.J."/>
        </authorList>
    </citation>
    <scope>NUCLEOTIDE SEQUENCE [LARGE SCALE GENOMIC DNA]</scope>
    <source>
        <strain evidence="2 3">NOV-5</strain>
    </source>
</reference>
<gene>
    <name evidence="2" type="ORF">PF006_g23915</name>
</gene>
<organism evidence="2 3">
    <name type="scientific">Phytophthora fragariae</name>
    <dbReference type="NCBI Taxonomy" id="53985"/>
    <lineage>
        <taxon>Eukaryota</taxon>
        <taxon>Sar</taxon>
        <taxon>Stramenopiles</taxon>
        <taxon>Oomycota</taxon>
        <taxon>Peronosporomycetes</taxon>
        <taxon>Peronosporales</taxon>
        <taxon>Peronosporaceae</taxon>
        <taxon>Phytophthora</taxon>
    </lineage>
</organism>
<accession>A0A6A3RKT1</accession>